<evidence type="ECO:0000313" key="2">
    <source>
        <dbReference type="Proteomes" id="UP001469553"/>
    </source>
</evidence>
<organism evidence="1 2">
    <name type="scientific">Ameca splendens</name>
    <dbReference type="NCBI Taxonomy" id="208324"/>
    <lineage>
        <taxon>Eukaryota</taxon>
        <taxon>Metazoa</taxon>
        <taxon>Chordata</taxon>
        <taxon>Craniata</taxon>
        <taxon>Vertebrata</taxon>
        <taxon>Euteleostomi</taxon>
        <taxon>Actinopterygii</taxon>
        <taxon>Neopterygii</taxon>
        <taxon>Teleostei</taxon>
        <taxon>Neoteleostei</taxon>
        <taxon>Acanthomorphata</taxon>
        <taxon>Ovalentaria</taxon>
        <taxon>Atherinomorphae</taxon>
        <taxon>Cyprinodontiformes</taxon>
        <taxon>Goodeidae</taxon>
        <taxon>Ameca</taxon>
    </lineage>
</organism>
<dbReference type="EMBL" id="JAHRIP010056778">
    <property type="protein sequence ID" value="MEQ2302458.1"/>
    <property type="molecule type" value="Genomic_DNA"/>
</dbReference>
<gene>
    <name evidence="1" type="ORF">AMECASPLE_007011</name>
</gene>
<accession>A0ABV0Z8C9</accession>
<name>A0ABV0Z8C9_9TELE</name>
<sequence>MQVRQGAASVGAAAATLTANHFFIYNVDINILFLPAAHLTFEKVQGTAMWVSDILVHNPSQRVAVMHHIVVRQPPENNKEEGMRVLQRGLPSHWELSLADSTMTWCTRFAASRRP</sequence>
<comment type="caution">
    <text evidence="1">The sequence shown here is derived from an EMBL/GenBank/DDBJ whole genome shotgun (WGS) entry which is preliminary data.</text>
</comment>
<dbReference type="Proteomes" id="UP001469553">
    <property type="component" value="Unassembled WGS sequence"/>
</dbReference>
<protein>
    <submittedName>
        <fullName evidence="1">Uncharacterized protein</fullName>
    </submittedName>
</protein>
<evidence type="ECO:0000313" key="1">
    <source>
        <dbReference type="EMBL" id="MEQ2302458.1"/>
    </source>
</evidence>
<proteinExistence type="predicted"/>
<reference evidence="1 2" key="1">
    <citation type="submission" date="2021-06" db="EMBL/GenBank/DDBJ databases">
        <authorList>
            <person name="Palmer J.M."/>
        </authorList>
    </citation>
    <scope>NUCLEOTIDE SEQUENCE [LARGE SCALE GENOMIC DNA]</scope>
    <source>
        <strain evidence="1 2">AS_MEX2019</strain>
        <tissue evidence="1">Muscle</tissue>
    </source>
</reference>
<keyword evidence="2" id="KW-1185">Reference proteome</keyword>